<organism evidence="4 5">
    <name type="scientific">Corynebacterium massiliense DSM 45435</name>
    <dbReference type="NCBI Taxonomy" id="1121364"/>
    <lineage>
        <taxon>Bacteria</taxon>
        <taxon>Bacillati</taxon>
        <taxon>Actinomycetota</taxon>
        <taxon>Actinomycetes</taxon>
        <taxon>Mycobacteriales</taxon>
        <taxon>Corynebacteriaceae</taxon>
        <taxon>Corynebacterium</taxon>
    </lineage>
</organism>
<evidence type="ECO:0000259" key="3">
    <source>
        <dbReference type="Pfam" id="PF01645"/>
    </source>
</evidence>
<dbReference type="InterPro" id="IPR027283">
    <property type="entry name" value="YerD"/>
</dbReference>
<dbReference type="InterPro" id="IPR013785">
    <property type="entry name" value="Aldolase_TIM"/>
</dbReference>
<dbReference type="SUPFAM" id="SSF51395">
    <property type="entry name" value="FMN-linked oxidoreductases"/>
    <property type="match status" value="1"/>
</dbReference>
<protein>
    <submittedName>
        <fullName evidence="4">Glutamate synthase [NADPH] large chain</fullName>
        <ecNumber evidence="4">1.4.1.13</ecNumber>
    </submittedName>
</protein>
<evidence type="ECO:0000256" key="1">
    <source>
        <dbReference type="ARBA" id="ARBA00009716"/>
    </source>
</evidence>
<sequence>MSDKPSKYLKAALGGTAAALGGLAAYDLTQTKYAVLRNYPVLGHMRYLLSDIGPELRQYFIERNWDGRPFSRDQRDGIYARARGEVADGAFGTVQDVHEEGHEYLVHSITPVDEPGEPPRVEIGGKDCTQPYSMSLMNISAMSFGSLSKNAVRSMNKGAEMGNFAQDTGEGGVSPYHTESNGDLIWELGTGYFAARTEDGDFDPVQFKEKSAMDQIKMTELKLSQGAKPGLGGVLPASKITKEISEIRGVPMSKDCISPAGHRVFSTPVELIEFIAKMRELSGGKPAGFKLCVGNRREVLSICKAIREVGTAPDFIVVDGSEGGTGAAPIDYEDRVGMTLTHGLMTVHNALVGTGLRDEIKVGASGKVVGGADIVTRLIQGADFTNSARGMMMATGCIMAQQCNTGHCPSGVATQDPRRNRSVVVEDKSKKVYNYHKIGVEQATRVMASLGVSDPKDLNPTMLRRNVSPTESKNYAEIYEWLQPGQLLDDAPESWRADWEAASADKF</sequence>
<dbReference type="PANTHER" id="PTHR43819:SF1">
    <property type="entry name" value="ARCHAEAL-TYPE GLUTAMATE SYNTHASE [NADPH]"/>
    <property type="match status" value="1"/>
</dbReference>
<comment type="similarity">
    <text evidence="1 2">Belongs to the glutamate synthase family.</text>
</comment>
<evidence type="ECO:0000313" key="4">
    <source>
        <dbReference type="EMBL" id="WCZ33284.1"/>
    </source>
</evidence>
<dbReference type="CDD" id="cd02808">
    <property type="entry name" value="GltS_FMN"/>
    <property type="match status" value="1"/>
</dbReference>
<dbReference type="PIRSF" id="PIRSF006429">
    <property type="entry name" value="GOGAT_lg_2"/>
    <property type="match status" value="1"/>
</dbReference>
<name>A0ABY7UBI8_9CORY</name>
<dbReference type="InterPro" id="IPR024188">
    <property type="entry name" value="GltB"/>
</dbReference>
<dbReference type="RefSeq" id="WP_022862985.1">
    <property type="nucleotide sequence ID" value="NZ_ATVG01000005.1"/>
</dbReference>
<reference evidence="4 5" key="1">
    <citation type="submission" date="2020-10" db="EMBL/GenBank/DDBJ databases">
        <title>Complete genome sequence of Corynebacterium massiliense DSM 45435, type strain of Corynebacterium massiliense.</title>
        <authorList>
            <person name="Busche T."/>
            <person name="Kalinowski J."/>
            <person name="Ruckert C."/>
        </authorList>
    </citation>
    <scope>NUCLEOTIDE SEQUENCE [LARGE SCALE GENOMIC DNA]</scope>
    <source>
        <strain evidence="4 5">DSM 45435</strain>
    </source>
</reference>
<dbReference type="Gene3D" id="3.20.20.70">
    <property type="entry name" value="Aldolase class I"/>
    <property type="match status" value="1"/>
</dbReference>
<gene>
    <name evidence="4" type="primary">gltB</name>
    <name evidence="4" type="ORF">CMASS_09360</name>
</gene>
<proteinExistence type="inferred from homology"/>
<accession>A0ABY7UBI8</accession>
<dbReference type="InterPro" id="IPR002932">
    <property type="entry name" value="Glu_synthdom"/>
</dbReference>
<keyword evidence="5" id="KW-1185">Reference proteome</keyword>
<dbReference type="PANTHER" id="PTHR43819">
    <property type="entry name" value="ARCHAEAL-TYPE GLUTAMATE SYNTHASE [NADPH]"/>
    <property type="match status" value="1"/>
</dbReference>
<dbReference type="EMBL" id="CP063189">
    <property type="protein sequence ID" value="WCZ33284.1"/>
    <property type="molecule type" value="Genomic_DNA"/>
</dbReference>
<evidence type="ECO:0000256" key="2">
    <source>
        <dbReference type="PIRNR" id="PIRNR006429"/>
    </source>
</evidence>
<dbReference type="PIRSF" id="PIRSF500060">
    <property type="entry name" value="UCP500060"/>
    <property type="match status" value="1"/>
</dbReference>
<keyword evidence="4" id="KW-0560">Oxidoreductase</keyword>
<dbReference type="Proteomes" id="UP001220064">
    <property type="component" value="Chromosome"/>
</dbReference>
<dbReference type="GO" id="GO:0004355">
    <property type="term" value="F:glutamate synthase (NADPH) activity"/>
    <property type="evidence" value="ECO:0007669"/>
    <property type="project" value="UniProtKB-EC"/>
</dbReference>
<dbReference type="Pfam" id="PF01645">
    <property type="entry name" value="Glu_synthase"/>
    <property type="match status" value="1"/>
</dbReference>
<feature type="domain" description="Glutamate synthase" evidence="3">
    <location>
        <begin position="135"/>
        <end position="452"/>
    </location>
</feature>
<evidence type="ECO:0000313" key="5">
    <source>
        <dbReference type="Proteomes" id="UP001220064"/>
    </source>
</evidence>
<dbReference type="EC" id="1.4.1.13" evidence="4"/>